<reference evidence="2 3" key="1">
    <citation type="submission" date="2024-06" db="EMBL/GenBank/DDBJ databases">
        <title>The Natural Products Discovery Center: Release of the First 8490 Sequenced Strains for Exploring Actinobacteria Biosynthetic Diversity.</title>
        <authorList>
            <person name="Kalkreuter E."/>
            <person name="Kautsar S.A."/>
            <person name="Yang D."/>
            <person name="Bader C.D."/>
            <person name="Teijaro C.N."/>
            <person name="Fluegel L."/>
            <person name="Davis C.M."/>
            <person name="Simpson J.R."/>
            <person name="Lauterbach L."/>
            <person name="Steele A.D."/>
            <person name="Gui C."/>
            <person name="Meng S."/>
            <person name="Li G."/>
            <person name="Viehrig K."/>
            <person name="Ye F."/>
            <person name="Su P."/>
            <person name="Kiefer A.F."/>
            <person name="Nichols A."/>
            <person name="Cepeda A.J."/>
            <person name="Yan W."/>
            <person name="Fan B."/>
            <person name="Jiang Y."/>
            <person name="Adhikari A."/>
            <person name="Zheng C.-J."/>
            <person name="Schuster L."/>
            <person name="Cowan T.M."/>
            <person name="Smanski M.J."/>
            <person name="Chevrette M.G."/>
            <person name="De Carvalho L.P.S."/>
            <person name="Shen B."/>
        </authorList>
    </citation>
    <scope>NUCLEOTIDE SEQUENCE [LARGE SCALE GENOMIC DNA]</scope>
    <source>
        <strain evidence="2 3">NPDC006286</strain>
    </source>
</reference>
<dbReference type="Gene3D" id="1.10.10.10">
    <property type="entry name" value="Winged helix-like DNA-binding domain superfamily/Winged helix DNA-binding domain"/>
    <property type="match status" value="1"/>
</dbReference>
<feature type="compositionally biased region" description="Acidic residues" evidence="1">
    <location>
        <begin position="97"/>
        <end position="124"/>
    </location>
</feature>
<dbReference type="RefSeq" id="WP_355662835.1">
    <property type="nucleotide sequence ID" value="NZ_JBEXRX010000002.1"/>
</dbReference>
<proteinExistence type="predicted"/>
<sequence>MQHDLSTMTPATQAVFNALHHLGQGNVHELADQSGKARSTVDKAIKILSDAGLIVPVDTDADAAEGVPTRWTMAEGVTESVTSDDADLDLGQGNDVNDTEADNIPDLEAGETGDNLADDPELDGGDSTGQDGADDQAASNDGEDANPDSADAGADSDSQDSDHEDEDEDTESDEATDDEDDDESEGQPVRAAITVVQQSRPGDRKIMTIKAVIAEYGDDGATLDEIVNESGIGHPTASRLLAAMEQADAARRLPGTPGRWIAGPTKASEVDPNPEPPRCPVCFQVVKGVTESPEAVALVQSLIRPDGTIHVVAEDGTGHVVKLPKRLPPRTVSIATAGAVRRTDLTVNGDGSQPFAKGELEKLTLAVLAANPGRSMTPQEIATTISAQLGGRNVSSGAVRNNCTKAAAKGDIEMVSDAPLTFAYPAPAGEGETAKAETSNATAQADATAETVDAEASNTTAENSSGNEQS</sequence>
<dbReference type="EMBL" id="JBEXRX010000002">
    <property type="protein sequence ID" value="MEU0150629.1"/>
    <property type="molecule type" value="Genomic_DNA"/>
</dbReference>
<feature type="compositionally biased region" description="Polar residues" evidence="1">
    <location>
        <begin position="457"/>
        <end position="470"/>
    </location>
</feature>
<evidence type="ECO:0000313" key="3">
    <source>
        <dbReference type="Proteomes" id="UP001550348"/>
    </source>
</evidence>
<feature type="compositionally biased region" description="Acidic residues" evidence="1">
    <location>
        <begin position="157"/>
        <end position="185"/>
    </location>
</feature>
<name>A0ABV2VE28_9ACTN</name>
<feature type="compositionally biased region" description="Low complexity" evidence="1">
    <location>
        <begin position="441"/>
        <end position="456"/>
    </location>
</feature>
<keyword evidence="3" id="KW-1185">Reference proteome</keyword>
<accession>A0ABV2VE28</accession>
<evidence type="ECO:0000313" key="2">
    <source>
        <dbReference type="EMBL" id="MEU0150629.1"/>
    </source>
</evidence>
<evidence type="ECO:0000256" key="1">
    <source>
        <dbReference type="SAM" id="MobiDB-lite"/>
    </source>
</evidence>
<feature type="region of interest" description="Disordered" evidence="1">
    <location>
        <begin position="66"/>
        <end position="198"/>
    </location>
</feature>
<dbReference type="Proteomes" id="UP001550348">
    <property type="component" value="Unassembled WGS sequence"/>
</dbReference>
<dbReference type="SUPFAM" id="SSF46785">
    <property type="entry name" value="Winged helix' DNA-binding domain"/>
    <property type="match status" value="1"/>
</dbReference>
<gene>
    <name evidence="2" type="ORF">ABZ071_01635</name>
</gene>
<feature type="compositionally biased region" description="Low complexity" evidence="1">
    <location>
        <begin position="147"/>
        <end position="156"/>
    </location>
</feature>
<dbReference type="InterPro" id="IPR036390">
    <property type="entry name" value="WH_DNA-bd_sf"/>
</dbReference>
<dbReference type="InterPro" id="IPR036388">
    <property type="entry name" value="WH-like_DNA-bd_sf"/>
</dbReference>
<protein>
    <submittedName>
        <fullName evidence="2">MarR family transcriptional regulator</fullName>
    </submittedName>
</protein>
<comment type="caution">
    <text evidence="2">The sequence shown here is derived from an EMBL/GenBank/DDBJ whole genome shotgun (WGS) entry which is preliminary data.</text>
</comment>
<organism evidence="2 3">
    <name type="scientific">Micromonospora fulviviridis</name>
    <dbReference type="NCBI Taxonomy" id="47860"/>
    <lineage>
        <taxon>Bacteria</taxon>
        <taxon>Bacillati</taxon>
        <taxon>Actinomycetota</taxon>
        <taxon>Actinomycetes</taxon>
        <taxon>Micromonosporales</taxon>
        <taxon>Micromonosporaceae</taxon>
        <taxon>Micromonospora</taxon>
    </lineage>
</organism>
<feature type="region of interest" description="Disordered" evidence="1">
    <location>
        <begin position="426"/>
        <end position="470"/>
    </location>
</feature>